<dbReference type="Proteomes" id="UP000789759">
    <property type="component" value="Unassembled WGS sequence"/>
</dbReference>
<dbReference type="AlphaFoldDB" id="A0A9N9KHU5"/>
<name>A0A9N9KHU5_9GLOM</name>
<gene>
    <name evidence="1" type="ORF">CPELLU_LOCUS20513</name>
</gene>
<comment type="caution">
    <text evidence="1">The sequence shown here is derived from an EMBL/GenBank/DDBJ whole genome shotgun (WGS) entry which is preliminary data.</text>
</comment>
<keyword evidence="2" id="KW-1185">Reference proteome</keyword>
<proteinExistence type="predicted"/>
<evidence type="ECO:0000313" key="2">
    <source>
        <dbReference type="Proteomes" id="UP000789759"/>
    </source>
</evidence>
<sequence length="43" mass="5000">NPNKTQNEIKDEFNSKYQLNLDKVKHSDLEKALNIWINQAVAS</sequence>
<evidence type="ECO:0000313" key="1">
    <source>
        <dbReference type="EMBL" id="CAG8829600.1"/>
    </source>
</evidence>
<feature type="non-terminal residue" evidence="1">
    <location>
        <position position="1"/>
    </location>
</feature>
<dbReference type="EMBL" id="CAJVQA010062500">
    <property type="protein sequence ID" value="CAG8829600.1"/>
    <property type="molecule type" value="Genomic_DNA"/>
</dbReference>
<reference evidence="1" key="1">
    <citation type="submission" date="2021-06" db="EMBL/GenBank/DDBJ databases">
        <authorList>
            <person name="Kallberg Y."/>
            <person name="Tangrot J."/>
            <person name="Rosling A."/>
        </authorList>
    </citation>
    <scope>NUCLEOTIDE SEQUENCE</scope>
    <source>
        <strain evidence="1">FL966</strain>
    </source>
</reference>
<organism evidence="1 2">
    <name type="scientific">Cetraspora pellucida</name>
    <dbReference type="NCBI Taxonomy" id="1433469"/>
    <lineage>
        <taxon>Eukaryota</taxon>
        <taxon>Fungi</taxon>
        <taxon>Fungi incertae sedis</taxon>
        <taxon>Mucoromycota</taxon>
        <taxon>Glomeromycotina</taxon>
        <taxon>Glomeromycetes</taxon>
        <taxon>Diversisporales</taxon>
        <taxon>Gigasporaceae</taxon>
        <taxon>Cetraspora</taxon>
    </lineage>
</organism>
<protein>
    <submittedName>
        <fullName evidence="1">265_t:CDS:1</fullName>
    </submittedName>
</protein>
<accession>A0A9N9KHU5</accession>
<feature type="non-terminal residue" evidence="1">
    <location>
        <position position="43"/>
    </location>
</feature>